<gene>
    <name evidence="2" type="ORF">RSSM_01829</name>
</gene>
<name>M5U658_9BACT</name>
<dbReference type="Proteomes" id="UP000011885">
    <property type="component" value="Unassembled WGS sequence"/>
</dbReference>
<protein>
    <submittedName>
        <fullName evidence="2">Uncharacterized protein</fullName>
    </submittedName>
</protein>
<proteinExistence type="predicted"/>
<accession>M5U658</accession>
<dbReference type="PATRIC" id="fig|1263870.3.peg.1955"/>
<dbReference type="AlphaFoldDB" id="M5U658"/>
<keyword evidence="3" id="KW-1185">Reference proteome</keyword>
<comment type="caution">
    <text evidence="2">The sequence shown here is derived from an EMBL/GenBank/DDBJ whole genome shotgun (WGS) entry which is preliminary data.</text>
</comment>
<evidence type="ECO:0000313" key="2">
    <source>
        <dbReference type="EMBL" id="EMI56734.1"/>
    </source>
</evidence>
<organism evidence="2 3">
    <name type="scientific">Rhodopirellula sallentina SM41</name>
    <dbReference type="NCBI Taxonomy" id="1263870"/>
    <lineage>
        <taxon>Bacteria</taxon>
        <taxon>Pseudomonadati</taxon>
        <taxon>Planctomycetota</taxon>
        <taxon>Planctomycetia</taxon>
        <taxon>Pirellulales</taxon>
        <taxon>Pirellulaceae</taxon>
        <taxon>Rhodopirellula</taxon>
    </lineage>
</organism>
<dbReference type="EMBL" id="ANOH01000126">
    <property type="protein sequence ID" value="EMI56734.1"/>
    <property type="molecule type" value="Genomic_DNA"/>
</dbReference>
<evidence type="ECO:0000313" key="3">
    <source>
        <dbReference type="Proteomes" id="UP000011885"/>
    </source>
</evidence>
<feature type="compositionally biased region" description="Basic residues" evidence="1">
    <location>
        <begin position="81"/>
        <end position="97"/>
    </location>
</feature>
<reference evidence="2 3" key="1">
    <citation type="journal article" date="2013" name="Mar. Genomics">
        <title>Expression of sulfatases in Rhodopirellula baltica and the diversity of sulfatases in the genus Rhodopirellula.</title>
        <authorList>
            <person name="Wegner C.E."/>
            <person name="Richter-Heitmann T."/>
            <person name="Klindworth A."/>
            <person name="Klockow C."/>
            <person name="Richter M."/>
            <person name="Achstetter T."/>
            <person name="Glockner F.O."/>
            <person name="Harder J."/>
        </authorList>
    </citation>
    <scope>NUCLEOTIDE SEQUENCE [LARGE SCALE GENOMIC DNA]</scope>
    <source>
        <strain evidence="2 3">SM41</strain>
    </source>
</reference>
<sequence length="107" mass="11761">MLAFDICLDPPDISLYIASVFERPTMNFNFFDWLRDGVRQSVLLGVSDAVEQIGTPDASSEVNPEIGALLNEPSGRSSSPTKRKRVARKGTTQKRLGKSLQELNPPA</sequence>
<evidence type="ECO:0000256" key="1">
    <source>
        <dbReference type="SAM" id="MobiDB-lite"/>
    </source>
</evidence>
<feature type="region of interest" description="Disordered" evidence="1">
    <location>
        <begin position="55"/>
        <end position="107"/>
    </location>
</feature>